<accession>A0A399FWB8</accession>
<gene>
    <name evidence="1" type="ORF">NI17_020215</name>
</gene>
<dbReference type="RefSeq" id="WP_068693124.1">
    <property type="nucleotide sequence ID" value="NZ_CP063196.1"/>
</dbReference>
<proteinExistence type="predicted"/>
<reference evidence="1" key="1">
    <citation type="submission" date="2020-10" db="EMBL/GenBank/DDBJ databases">
        <title>De novo genome project of the cellulose decomposer Thermobifida halotolerans type strain.</title>
        <authorList>
            <person name="Nagy I."/>
            <person name="Horvath B."/>
            <person name="Kukolya J."/>
            <person name="Nagy I."/>
            <person name="Orsini M."/>
        </authorList>
    </citation>
    <scope>NUCLEOTIDE SEQUENCE</scope>
    <source>
        <strain evidence="1">DSM 44931</strain>
    </source>
</reference>
<dbReference type="InterPro" id="IPR011047">
    <property type="entry name" value="Quinoprotein_ADH-like_sf"/>
</dbReference>
<dbReference type="KEGG" id="thao:NI17_020215"/>
<dbReference type="Gene3D" id="2.40.10.480">
    <property type="match status" value="1"/>
</dbReference>
<dbReference type="AlphaFoldDB" id="A0A399FWB8"/>
<dbReference type="Gene3D" id="2.130.10.10">
    <property type="entry name" value="YVTN repeat-like/Quinoprotein amine dehydrogenase"/>
    <property type="match status" value="1"/>
</dbReference>
<evidence type="ECO:0000313" key="2">
    <source>
        <dbReference type="Proteomes" id="UP000265719"/>
    </source>
</evidence>
<dbReference type="OrthoDB" id="3414092at2"/>
<name>A0A399FWB8_9ACTN</name>
<dbReference type="EMBL" id="CP063196">
    <property type="protein sequence ID" value="UOE19057.1"/>
    <property type="molecule type" value="Genomic_DNA"/>
</dbReference>
<sequence length="616" mass="65265">MSAEETAASRPSGKPGYSAPHFVARFGWGLLGAGLLALPLSDHLRSTSADPASPLPLRFLFWLVVGFCGFLVVLLRLSDKQHAPVTGRGERLVVLGIGGAAGSLALLESFTLLPSVLGTNVGRPELVLRWVGLVSVVVGAVLAAVFPTRGARPRGRRPLLGFVSGVLAVLVVASASWVWAVGRSVWHTTAAAVDPGPVPSTVHEVAWTWEPPRGVELWNVLPTASGAVAVLDDGVIGLDTATGEERWHYRRPGTGVAANVTPDGKTVVLTFRITDYRLLGDGNRREALLALDAATGRVLGDGLVPPESPPLGASWTDAESWPDLYVGGLTADALITWPGTEELRSLGALDLRTGEMRWTADTDPDCRIPSGRTIWWLRTLPDTVLLPQLCSENGGETARITAFDADSGEHRWVHEQPVPGQRGYRWLVVAGHHAPFGHPRGAGRGNGERPNSPVVVVAWDGDSGHLVLDSATGEVLADGADHATGCGGLAHYTAETVAVLCPGEVEQTLRLEKRTLDGDAVAGVEIPTRLGFDTLGAEPLSTAEVDWLSLAGAGVAVWGYQTPDGQSRLEAYVAEWDGDVRTIALPDTGRSWTRLRSVPGAVLAYANESREVVGLR</sequence>
<evidence type="ECO:0000313" key="1">
    <source>
        <dbReference type="EMBL" id="UOE19057.1"/>
    </source>
</evidence>
<dbReference type="Proteomes" id="UP000265719">
    <property type="component" value="Chromosome"/>
</dbReference>
<dbReference type="SUPFAM" id="SSF50998">
    <property type="entry name" value="Quinoprotein alcohol dehydrogenase-like"/>
    <property type="match status" value="1"/>
</dbReference>
<protein>
    <submittedName>
        <fullName evidence="1">PQQ-like beta-propeller repeat protein</fullName>
    </submittedName>
</protein>
<keyword evidence="2" id="KW-1185">Reference proteome</keyword>
<dbReference type="InterPro" id="IPR015943">
    <property type="entry name" value="WD40/YVTN_repeat-like_dom_sf"/>
</dbReference>
<organism evidence="1 2">
    <name type="scientific">Thermobifida halotolerans</name>
    <dbReference type="NCBI Taxonomy" id="483545"/>
    <lineage>
        <taxon>Bacteria</taxon>
        <taxon>Bacillati</taxon>
        <taxon>Actinomycetota</taxon>
        <taxon>Actinomycetes</taxon>
        <taxon>Streptosporangiales</taxon>
        <taxon>Nocardiopsidaceae</taxon>
        <taxon>Thermobifida</taxon>
    </lineage>
</organism>